<accession>A0AAV4D5D3</accession>
<gene>
    <name evidence="1" type="ORF">PoB_006588400</name>
</gene>
<name>A0AAV4D5D3_9GAST</name>
<dbReference type="Proteomes" id="UP000735302">
    <property type="component" value="Unassembled WGS sequence"/>
</dbReference>
<sequence>MATVLISNFTAVNTFGNTFSKSKLGVYYNFLMYDSRSVVSGKGDCHCVTMHNFTDGCSKSHAASLVMQRFRITLYSVKTADATHSLPLLDALGFHGTATHDRTHVR</sequence>
<evidence type="ECO:0000313" key="1">
    <source>
        <dbReference type="EMBL" id="GFO39379.1"/>
    </source>
</evidence>
<comment type="caution">
    <text evidence="1">The sequence shown here is derived from an EMBL/GenBank/DDBJ whole genome shotgun (WGS) entry which is preliminary data.</text>
</comment>
<dbReference type="AlphaFoldDB" id="A0AAV4D5D3"/>
<keyword evidence="2" id="KW-1185">Reference proteome</keyword>
<proteinExistence type="predicted"/>
<organism evidence="1 2">
    <name type="scientific">Plakobranchus ocellatus</name>
    <dbReference type="NCBI Taxonomy" id="259542"/>
    <lineage>
        <taxon>Eukaryota</taxon>
        <taxon>Metazoa</taxon>
        <taxon>Spiralia</taxon>
        <taxon>Lophotrochozoa</taxon>
        <taxon>Mollusca</taxon>
        <taxon>Gastropoda</taxon>
        <taxon>Heterobranchia</taxon>
        <taxon>Euthyneura</taxon>
        <taxon>Panpulmonata</taxon>
        <taxon>Sacoglossa</taxon>
        <taxon>Placobranchoidea</taxon>
        <taxon>Plakobranchidae</taxon>
        <taxon>Plakobranchus</taxon>
    </lineage>
</organism>
<protein>
    <submittedName>
        <fullName evidence="1">Uncharacterized protein</fullName>
    </submittedName>
</protein>
<reference evidence="1 2" key="1">
    <citation type="journal article" date="2021" name="Elife">
        <title>Chloroplast acquisition without the gene transfer in kleptoplastic sea slugs, Plakobranchus ocellatus.</title>
        <authorList>
            <person name="Maeda T."/>
            <person name="Takahashi S."/>
            <person name="Yoshida T."/>
            <person name="Shimamura S."/>
            <person name="Takaki Y."/>
            <person name="Nagai Y."/>
            <person name="Toyoda A."/>
            <person name="Suzuki Y."/>
            <person name="Arimoto A."/>
            <person name="Ishii H."/>
            <person name="Satoh N."/>
            <person name="Nishiyama T."/>
            <person name="Hasebe M."/>
            <person name="Maruyama T."/>
            <person name="Minagawa J."/>
            <person name="Obokata J."/>
            <person name="Shigenobu S."/>
        </authorList>
    </citation>
    <scope>NUCLEOTIDE SEQUENCE [LARGE SCALE GENOMIC DNA]</scope>
</reference>
<evidence type="ECO:0000313" key="2">
    <source>
        <dbReference type="Proteomes" id="UP000735302"/>
    </source>
</evidence>
<dbReference type="EMBL" id="BLXT01007492">
    <property type="protein sequence ID" value="GFO39379.1"/>
    <property type="molecule type" value="Genomic_DNA"/>
</dbReference>